<dbReference type="AlphaFoldDB" id="A0A6C0IWL4"/>
<dbReference type="EMBL" id="MN740270">
    <property type="protein sequence ID" value="QHT96920.1"/>
    <property type="molecule type" value="Genomic_DNA"/>
</dbReference>
<evidence type="ECO:0000313" key="1">
    <source>
        <dbReference type="EMBL" id="QHT96920.1"/>
    </source>
</evidence>
<sequence>MSKRPIDDAEYGMGKRLRFDDGLIQSPRFLEALLIKINTDIRVLHATYKHAYTERMEVSATTKMQSIFAEREYPRVGYMPTFSMDISCRTHVEAMSIFIRIKLNQYDTEEQYVARLPQETKKSSPLSAVGRYSAQILANEYEMIRVFQEHGLYTWSAVAYYSGKNGTISLYQYIPDMTWLHPAILQKRRMTVEDFRNMVFVVLCQIKMMQEILPGFRHNDLHSGNILLNDLQICDMSIIVTDDSDKEYKLTVDRAPVSYIIDFGRCCSDEHMHPFIHTEKAIKDIKTEHRRHVKLEQALADEYKHLLSDAFDDARRTEIDAELDELDDYYESSDEKIGLHERCFAMTAYHHPKEFMIVSDTPDNYDAYTYLMGCYDEVRRDAELSILYPDFTEFIHDLFPERTYPVKPTVLPDKRLLDMLRSESAYKRIDNILLHPYFEGLVV</sequence>
<dbReference type="SUPFAM" id="SSF56112">
    <property type="entry name" value="Protein kinase-like (PK-like)"/>
    <property type="match status" value="1"/>
</dbReference>
<protein>
    <recommendedName>
        <fullName evidence="2">Protein kinase domain-containing protein</fullName>
    </recommendedName>
</protein>
<proteinExistence type="predicted"/>
<dbReference type="Gene3D" id="1.10.510.10">
    <property type="entry name" value="Transferase(Phosphotransferase) domain 1"/>
    <property type="match status" value="1"/>
</dbReference>
<organism evidence="1">
    <name type="scientific">viral metagenome</name>
    <dbReference type="NCBI Taxonomy" id="1070528"/>
    <lineage>
        <taxon>unclassified sequences</taxon>
        <taxon>metagenomes</taxon>
        <taxon>organismal metagenomes</taxon>
    </lineage>
</organism>
<accession>A0A6C0IWL4</accession>
<evidence type="ECO:0008006" key="2">
    <source>
        <dbReference type="Google" id="ProtNLM"/>
    </source>
</evidence>
<dbReference type="InterPro" id="IPR011009">
    <property type="entry name" value="Kinase-like_dom_sf"/>
</dbReference>
<reference evidence="1" key="1">
    <citation type="journal article" date="2020" name="Nature">
        <title>Giant virus diversity and host interactions through global metagenomics.</title>
        <authorList>
            <person name="Schulz F."/>
            <person name="Roux S."/>
            <person name="Paez-Espino D."/>
            <person name="Jungbluth S."/>
            <person name="Walsh D.A."/>
            <person name="Denef V.J."/>
            <person name="McMahon K.D."/>
            <person name="Konstantinidis K.T."/>
            <person name="Eloe-Fadrosh E.A."/>
            <person name="Kyrpides N.C."/>
            <person name="Woyke T."/>
        </authorList>
    </citation>
    <scope>NUCLEOTIDE SEQUENCE</scope>
    <source>
        <strain evidence="1">GVMAG-M-3300024336-7</strain>
    </source>
</reference>
<name>A0A6C0IWL4_9ZZZZ</name>